<dbReference type="PANTHER" id="PTHR30363:SF28">
    <property type="entry name" value="TRANSCRIPTIONAL REGULATORY PROTEIN-RELATED"/>
    <property type="match status" value="1"/>
</dbReference>
<feature type="region of interest" description="Disordered" evidence="1">
    <location>
        <begin position="1"/>
        <end position="29"/>
    </location>
</feature>
<feature type="region of interest" description="Disordered" evidence="1">
    <location>
        <begin position="229"/>
        <end position="275"/>
    </location>
</feature>
<organism evidence="2 3">
    <name type="scientific">Sanguibacter keddieii (strain ATCC 51767 / DSM 10542 / NCFB 3025 / ST-74)</name>
    <dbReference type="NCBI Taxonomy" id="446469"/>
    <lineage>
        <taxon>Bacteria</taxon>
        <taxon>Bacillati</taxon>
        <taxon>Actinomycetota</taxon>
        <taxon>Actinomycetes</taxon>
        <taxon>Micrococcales</taxon>
        <taxon>Sanguibacteraceae</taxon>
        <taxon>Sanguibacter</taxon>
    </lineage>
</organism>
<dbReference type="RefSeq" id="WP_012867184.1">
    <property type="nucleotide sequence ID" value="NC_013521.1"/>
</dbReference>
<name>D1BID8_SANKS</name>
<dbReference type="InterPro" id="IPR011991">
    <property type="entry name" value="ArsR-like_HTH"/>
</dbReference>
<keyword evidence="3" id="KW-1185">Reference proteome</keyword>
<dbReference type="CDD" id="cd00090">
    <property type="entry name" value="HTH_ARSR"/>
    <property type="match status" value="1"/>
</dbReference>
<dbReference type="SUPFAM" id="SSF46785">
    <property type="entry name" value="Winged helix' DNA-binding domain"/>
    <property type="match status" value="1"/>
</dbReference>
<dbReference type="Proteomes" id="UP000000322">
    <property type="component" value="Chromosome"/>
</dbReference>
<dbReference type="EMBL" id="CP001819">
    <property type="protein sequence ID" value="ACZ22115.1"/>
    <property type="molecule type" value="Genomic_DNA"/>
</dbReference>
<dbReference type="AlphaFoldDB" id="D1BID8"/>
<dbReference type="STRING" id="446469.Sked_21960"/>
<evidence type="ECO:0000313" key="2">
    <source>
        <dbReference type="EMBL" id="ACZ22115.1"/>
    </source>
</evidence>
<accession>D1BID8</accession>
<dbReference type="InterPro" id="IPR050313">
    <property type="entry name" value="Carb_Metab_HTH_regulators"/>
</dbReference>
<dbReference type="InterPro" id="IPR036388">
    <property type="entry name" value="WH-like_DNA-bd_sf"/>
</dbReference>
<dbReference type="PANTHER" id="PTHR30363">
    <property type="entry name" value="HTH-TYPE TRANSCRIPTIONAL REGULATOR SRLR-RELATED"/>
    <property type="match status" value="1"/>
</dbReference>
<feature type="compositionally biased region" description="Basic and acidic residues" evidence="1">
    <location>
        <begin position="240"/>
        <end position="251"/>
    </location>
</feature>
<dbReference type="KEGG" id="ske:Sked_21960"/>
<dbReference type="Pfam" id="PF12840">
    <property type="entry name" value="HTH_20"/>
    <property type="match status" value="1"/>
</dbReference>
<feature type="compositionally biased region" description="Basic and acidic residues" evidence="1">
    <location>
        <begin position="266"/>
        <end position="275"/>
    </location>
</feature>
<dbReference type="Gene3D" id="1.10.10.10">
    <property type="entry name" value="Winged helix-like DNA-binding domain superfamily/Winged helix DNA-binding domain"/>
    <property type="match status" value="1"/>
</dbReference>
<protein>
    <submittedName>
        <fullName evidence="2">Predicted transcriptional regulator</fullName>
    </submittedName>
</protein>
<dbReference type="eggNOG" id="COG2345">
    <property type="taxonomic scope" value="Bacteria"/>
</dbReference>
<evidence type="ECO:0000313" key="3">
    <source>
        <dbReference type="Proteomes" id="UP000000322"/>
    </source>
</evidence>
<gene>
    <name evidence="2" type="ordered locus">Sked_21960</name>
</gene>
<dbReference type="HOGENOM" id="CLU_078469_0_0_11"/>
<dbReference type="OrthoDB" id="3375207at2"/>
<proteinExistence type="predicted"/>
<sequence>MTITPRATHATPARLASPRPAAEGVDHESTTRARVLQHVLADGPVTAAALARTLDLSAAGIRRHLGCLEDDGLVAVHHGRPTGGRGRPARSYVATDRAHAEISGEYPDIASQALRFLAEVAGNGAIEEFAQARMVELEERYSAVVTADDVDGRVRQLADALSADGFAASVRPVEGTSTVQLCQGHCPVAHVAAQFPQLCDAEAQVFSRLLGSHTQRLVTLANGGHVCTTNVPVHVPAPRTRSDRPPGDREPPGPPEPDGTPDLSDTPERPMEGTR</sequence>
<reference evidence="2 3" key="1">
    <citation type="journal article" date="2009" name="Stand. Genomic Sci.">
        <title>Complete genome sequence of Sanguibacter keddieii type strain (ST-74).</title>
        <authorList>
            <person name="Ivanova N."/>
            <person name="Sikorski J."/>
            <person name="Sims D."/>
            <person name="Brettin T."/>
            <person name="Detter J.C."/>
            <person name="Han C."/>
            <person name="Lapidus A."/>
            <person name="Copeland A."/>
            <person name="Glavina Del Rio T."/>
            <person name="Nolan M."/>
            <person name="Chen F."/>
            <person name="Lucas S."/>
            <person name="Tice H."/>
            <person name="Cheng J.F."/>
            <person name="Bruce D."/>
            <person name="Goodwin L."/>
            <person name="Pitluck S."/>
            <person name="Pati A."/>
            <person name="Mavromatis K."/>
            <person name="Chen A."/>
            <person name="Palaniappan K."/>
            <person name="D'haeseleer P."/>
            <person name="Chain P."/>
            <person name="Bristow J."/>
            <person name="Eisen J.A."/>
            <person name="Markowitz V."/>
            <person name="Hugenholtz P."/>
            <person name="Goker M."/>
            <person name="Pukall R."/>
            <person name="Klenk H.P."/>
            <person name="Kyrpides N.C."/>
        </authorList>
    </citation>
    <scope>NUCLEOTIDE SEQUENCE [LARGE SCALE GENOMIC DNA]</scope>
    <source>
        <strain evidence="3">ATCC 51767 / DSM 10542 / NCFB 3025 / ST-74</strain>
    </source>
</reference>
<evidence type="ECO:0000256" key="1">
    <source>
        <dbReference type="SAM" id="MobiDB-lite"/>
    </source>
</evidence>
<dbReference type="InterPro" id="IPR036390">
    <property type="entry name" value="WH_DNA-bd_sf"/>
</dbReference>